<dbReference type="AlphaFoldDB" id="A0A0C1QLR3"/>
<dbReference type="Gene3D" id="3.30.70.2540">
    <property type="entry name" value="CRISPR-associated endoribonuclease Cas6/Csy4"/>
    <property type="match status" value="1"/>
</dbReference>
<dbReference type="Proteomes" id="UP000031327">
    <property type="component" value="Unassembled WGS sequence"/>
</dbReference>
<dbReference type="CDD" id="cd09739">
    <property type="entry name" value="Cas6_I-F"/>
    <property type="match status" value="1"/>
</dbReference>
<dbReference type="InterPro" id="IPR042564">
    <property type="entry name" value="CRISPR-Cas6/Csy4_sf"/>
</dbReference>
<dbReference type="InterPro" id="IPR013396">
    <property type="entry name" value="CRISPR-assoc_prot_Csy4"/>
</dbReference>
<organism evidence="1 2">
    <name type="scientific">Pseudoalteromonas luteoviolacea</name>
    <dbReference type="NCBI Taxonomy" id="43657"/>
    <lineage>
        <taxon>Bacteria</taxon>
        <taxon>Pseudomonadati</taxon>
        <taxon>Pseudomonadota</taxon>
        <taxon>Gammaproteobacteria</taxon>
        <taxon>Alteromonadales</taxon>
        <taxon>Pseudoalteromonadaceae</taxon>
        <taxon>Pseudoalteromonas</taxon>
    </lineage>
</organism>
<dbReference type="GO" id="GO:0043571">
    <property type="term" value="P:maintenance of CRISPR repeat elements"/>
    <property type="evidence" value="ECO:0007669"/>
    <property type="project" value="InterPro"/>
</dbReference>
<dbReference type="GO" id="GO:0004519">
    <property type="term" value="F:endonuclease activity"/>
    <property type="evidence" value="ECO:0007669"/>
    <property type="project" value="InterPro"/>
</dbReference>
<accession>A0A0C1QLR3</accession>
<dbReference type="EMBL" id="JWIC01000007">
    <property type="protein sequence ID" value="KID56007.1"/>
    <property type="molecule type" value="Genomic_DNA"/>
</dbReference>
<dbReference type="OrthoDB" id="259831at2"/>
<protein>
    <submittedName>
        <fullName evidence="1">CRISPR-associated protein Csy4</fullName>
    </submittedName>
</protein>
<dbReference type="RefSeq" id="WP_039610579.1">
    <property type="nucleotide sequence ID" value="NZ_JWIC01000007.1"/>
</dbReference>
<evidence type="ECO:0000313" key="2">
    <source>
        <dbReference type="Proteomes" id="UP000031327"/>
    </source>
</evidence>
<evidence type="ECO:0000313" key="1">
    <source>
        <dbReference type="EMBL" id="KID56007.1"/>
    </source>
</evidence>
<comment type="caution">
    <text evidence="1">The sequence shown here is derived from an EMBL/GenBank/DDBJ whole genome shotgun (WGS) entry which is preliminary data.</text>
</comment>
<proteinExistence type="predicted"/>
<dbReference type="Pfam" id="PF09618">
    <property type="entry name" value="Cas_Csy4"/>
    <property type="match status" value="1"/>
</dbReference>
<name>A0A0C1QLR3_9GAMM</name>
<gene>
    <name evidence="1" type="ORF">JF50_16960</name>
</gene>
<sequence length="183" mass="20883">MDSYIEITIKPDTEMRENVLLNKVYTKLHKALFTLKSDCIGVSFPNYQVKLGRVMRIHSNDAMLHDLTGLNWLGGLVGYCDVSDIQAVPSGCEYRTVSRIQSTMSHSKLKRLIKRGSISDEQVKSYKAKMFTKGFDNPYFELESGSNGHKHRRYLQFSEIKKSPVQGCFDQFGLSKSATVPWF</sequence>
<dbReference type="NCBIfam" id="TIGR02563">
    <property type="entry name" value="cas_Csy4"/>
    <property type="match status" value="1"/>
</dbReference>
<reference evidence="1 2" key="1">
    <citation type="submission" date="2014-12" db="EMBL/GenBank/DDBJ databases">
        <title>Draft Genome Sequence of Pseudoalteromonas luteoviolacea HI1.</title>
        <authorList>
            <person name="Asahina A.Y."/>
            <person name="Hadfield M.G."/>
        </authorList>
    </citation>
    <scope>NUCLEOTIDE SEQUENCE [LARGE SCALE GENOMIC DNA]</scope>
    <source>
        <strain evidence="1 2">HI1</strain>
    </source>
</reference>